<accession>A0A2Z4RDT2</accession>
<name>A0A2Z4RDT2_PSEPU</name>
<dbReference type="CDD" id="cd16329">
    <property type="entry name" value="LolA_like"/>
    <property type="match status" value="1"/>
</dbReference>
<dbReference type="AlphaFoldDB" id="A0A2Z4RDT2"/>
<dbReference type="Proteomes" id="UP000250299">
    <property type="component" value="Chromosome"/>
</dbReference>
<sequence length="450" mass="49662">MIKLTRTLIALGLLAAHAGVLHAAVSEQEAKQLGTTLTSVGAEKAGNADGTIPAYTGGLNTAPVGFDKASGIRPDPFANEKPQFSINATNVDTYSDKLTEGTKALVKKLPGFRVDVYPTHRTVGYPQFVLDNTLKNATSATLTNNNETLQGAHAGVPFPIPKTGIEVMFNHLARYQGLAWIAPKYGAYNVDAAGKLVTSTLGRWTYEMPYYDTSKSGDDIVMTRARANYSGPARRAGEAVMTFDYTATERGRKAYQYLPGQRRVRLAPDLAYDTPNASTSGMSTIDDINLFNGRMDRFDWKLVGKKEMYVPYNAYRFAYAESPEQVFGSKFINPDLVRWERHRVWVVEATLKPGMRHIYSKRTFYIDEDSWTAVAVDQYDGRGQLWRPGFSYIHQMYDAVATNSTAGHYDLIAGTYYINVWPGKAGVQVMDKLSADNGWSSDSLAGAGVR</sequence>
<feature type="chain" id="PRO_5016376913" evidence="1">
    <location>
        <begin position="24"/>
        <end position="450"/>
    </location>
</feature>
<evidence type="ECO:0000313" key="2">
    <source>
        <dbReference type="EMBL" id="AWY39097.1"/>
    </source>
</evidence>
<organism evidence="2 3">
    <name type="scientific">Pseudomonas putida</name>
    <name type="common">Arthrobacter siderocapsulatus</name>
    <dbReference type="NCBI Taxonomy" id="303"/>
    <lineage>
        <taxon>Bacteria</taxon>
        <taxon>Pseudomonadati</taxon>
        <taxon>Pseudomonadota</taxon>
        <taxon>Gammaproteobacteria</taxon>
        <taxon>Pseudomonadales</taxon>
        <taxon>Pseudomonadaceae</taxon>
        <taxon>Pseudomonas</taxon>
    </lineage>
</organism>
<keyword evidence="1" id="KW-0732">Signal</keyword>
<evidence type="ECO:0000256" key="1">
    <source>
        <dbReference type="SAM" id="SignalP"/>
    </source>
</evidence>
<protein>
    <submittedName>
        <fullName evidence="2">DUF1329 domain-containing protein</fullName>
    </submittedName>
</protein>
<dbReference type="Pfam" id="PF07044">
    <property type="entry name" value="DUF1329"/>
    <property type="match status" value="1"/>
</dbReference>
<proteinExistence type="predicted"/>
<dbReference type="Gene3D" id="2.50.20.10">
    <property type="entry name" value="Lipoprotein localisation LolA/LolB/LppX"/>
    <property type="match status" value="1"/>
</dbReference>
<dbReference type="InterPro" id="IPR010752">
    <property type="entry name" value="DUF1329"/>
</dbReference>
<dbReference type="EMBL" id="CP029693">
    <property type="protein sequence ID" value="AWY39097.1"/>
    <property type="molecule type" value="Genomic_DNA"/>
</dbReference>
<feature type="signal peptide" evidence="1">
    <location>
        <begin position="1"/>
        <end position="23"/>
    </location>
</feature>
<gene>
    <name evidence="2" type="ORF">DKY63_03915</name>
</gene>
<reference evidence="2 3" key="1">
    <citation type="submission" date="2018-05" db="EMBL/GenBank/DDBJ databases">
        <title>Whole genome sequence of Pseudomonas putida JBC17.</title>
        <authorList>
            <person name="Lee Y.H."/>
            <person name="David K."/>
        </authorList>
    </citation>
    <scope>NUCLEOTIDE SEQUENCE [LARGE SCALE GENOMIC DNA]</scope>
    <source>
        <strain evidence="2 3">JBC17</strain>
    </source>
</reference>
<evidence type="ECO:0000313" key="3">
    <source>
        <dbReference type="Proteomes" id="UP000250299"/>
    </source>
</evidence>
<dbReference type="OrthoDB" id="178023at2"/>
<dbReference type="RefSeq" id="WP_110962879.1">
    <property type="nucleotide sequence ID" value="NZ_CP029693.1"/>
</dbReference>